<dbReference type="EMBL" id="JAMSHJ010000005">
    <property type="protein sequence ID" value="KAI5402490.1"/>
    <property type="molecule type" value="Genomic_DNA"/>
</dbReference>
<proteinExistence type="predicted"/>
<keyword evidence="1 2" id="KW-0694">RNA-binding</keyword>
<evidence type="ECO:0000256" key="1">
    <source>
        <dbReference type="ARBA" id="ARBA00022884"/>
    </source>
</evidence>
<dbReference type="SUPFAM" id="SSF54928">
    <property type="entry name" value="RNA-binding domain, RBD"/>
    <property type="match status" value="1"/>
</dbReference>
<feature type="domain" description="RRM" evidence="4">
    <location>
        <begin position="6"/>
        <end position="84"/>
    </location>
</feature>
<organism evidence="5 6">
    <name type="scientific">Pisum sativum</name>
    <name type="common">Garden pea</name>
    <name type="synonym">Lathyrus oleraceus</name>
    <dbReference type="NCBI Taxonomy" id="3888"/>
    <lineage>
        <taxon>Eukaryota</taxon>
        <taxon>Viridiplantae</taxon>
        <taxon>Streptophyta</taxon>
        <taxon>Embryophyta</taxon>
        <taxon>Tracheophyta</taxon>
        <taxon>Spermatophyta</taxon>
        <taxon>Magnoliopsida</taxon>
        <taxon>eudicotyledons</taxon>
        <taxon>Gunneridae</taxon>
        <taxon>Pentapetalae</taxon>
        <taxon>rosids</taxon>
        <taxon>fabids</taxon>
        <taxon>Fabales</taxon>
        <taxon>Fabaceae</taxon>
        <taxon>Papilionoideae</taxon>
        <taxon>50 kb inversion clade</taxon>
        <taxon>NPAAA clade</taxon>
        <taxon>Hologalegina</taxon>
        <taxon>IRL clade</taxon>
        <taxon>Fabeae</taxon>
        <taxon>Lathyrus</taxon>
    </lineage>
</organism>
<name>A0A9D4WKK1_PEA</name>
<accession>A0A9D4WKK1</accession>
<dbReference type="PROSITE" id="PS50102">
    <property type="entry name" value="RRM"/>
    <property type="match status" value="1"/>
</dbReference>
<dbReference type="PANTHER" id="PTHR48024:SF56">
    <property type="entry name" value="HETEROGENEOUS NUCLEAR RIBONUCLEOPROTEIN A0"/>
    <property type="match status" value="1"/>
</dbReference>
<dbReference type="InterPro" id="IPR012677">
    <property type="entry name" value="Nucleotide-bd_a/b_plait_sf"/>
</dbReference>
<dbReference type="AlphaFoldDB" id="A0A9D4WKK1"/>
<dbReference type="GO" id="GO:0003723">
    <property type="term" value="F:RNA binding"/>
    <property type="evidence" value="ECO:0007669"/>
    <property type="project" value="UniProtKB-UniRule"/>
</dbReference>
<gene>
    <name evidence="5" type="ORF">KIW84_050203</name>
</gene>
<dbReference type="InterPro" id="IPR050886">
    <property type="entry name" value="RNA-binding_reg"/>
</dbReference>
<dbReference type="Gramene" id="Psat05G0020300-T1">
    <property type="protein sequence ID" value="KAI5402490.1"/>
    <property type="gene ID" value="KIW84_050203"/>
</dbReference>
<sequence>MAESEYKCFVDGLVWATDDYSLGKAFSSFGEIIDVKVIVDRETGRSSGSGIITFASKQSMKDAIKAMHGQELHGSKITVSETQSHGSGGGSKGGRRK</sequence>
<dbReference type="InterPro" id="IPR035979">
    <property type="entry name" value="RBD_domain_sf"/>
</dbReference>
<evidence type="ECO:0000256" key="2">
    <source>
        <dbReference type="PROSITE-ProRule" id="PRU00176"/>
    </source>
</evidence>
<evidence type="ECO:0000313" key="5">
    <source>
        <dbReference type="EMBL" id="KAI5402490.1"/>
    </source>
</evidence>
<dbReference type="InterPro" id="IPR000504">
    <property type="entry name" value="RRM_dom"/>
</dbReference>
<protein>
    <recommendedName>
        <fullName evidence="4">RRM domain-containing protein</fullName>
    </recommendedName>
</protein>
<feature type="compositionally biased region" description="Gly residues" evidence="3">
    <location>
        <begin position="86"/>
        <end position="97"/>
    </location>
</feature>
<evidence type="ECO:0000256" key="3">
    <source>
        <dbReference type="SAM" id="MobiDB-lite"/>
    </source>
</evidence>
<dbReference type="SMART" id="SM00360">
    <property type="entry name" value="RRM"/>
    <property type="match status" value="1"/>
</dbReference>
<dbReference type="OrthoDB" id="439808at2759"/>
<keyword evidence="6" id="KW-1185">Reference proteome</keyword>
<evidence type="ECO:0000259" key="4">
    <source>
        <dbReference type="PROSITE" id="PS50102"/>
    </source>
</evidence>
<comment type="caution">
    <text evidence="5">The sequence shown here is derived from an EMBL/GenBank/DDBJ whole genome shotgun (WGS) entry which is preliminary data.</text>
</comment>
<dbReference type="Pfam" id="PF00076">
    <property type="entry name" value="RRM_1"/>
    <property type="match status" value="1"/>
</dbReference>
<dbReference type="Gene3D" id="3.30.70.330">
    <property type="match status" value="1"/>
</dbReference>
<dbReference type="PANTHER" id="PTHR48024">
    <property type="entry name" value="GEO13361P1-RELATED"/>
    <property type="match status" value="1"/>
</dbReference>
<dbReference type="Proteomes" id="UP001058974">
    <property type="component" value="Chromosome 5"/>
</dbReference>
<feature type="region of interest" description="Disordered" evidence="3">
    <location>
        <begin position="74"/>
        <end position="97"/>
    </location>
</feature>
<evidence type="ECO:0000313" key="6">
    <source>
        <dbReference type="Proteomes" id="UP001058974"/>
    </source>
</evidence>
<reference evidence="5 6" key="1">
    <citation type="journal article" date="2022" name="Nat. Genet.">
        <title>Improved pea reference genome and pan-genome highlight genomic features and evolutionary characteristics.</title>
        <authorList>
            <person name="Yang T."/>
            <person name="Liu R."/>
            <person name="Luo Y."/>
            <person name="Hu S."/>
            <person name="Wang D."/>
            <person name="Wang C."/>
            <person name="Pandey M.K."/>
            <person name="Ge S."/>
            <person name="Xu Q."/>
            <person name="Li N."/>
            <person name="Li G."/>
            <person name="Huang Y."/>
            <person name="Saxena R.K."/>
            <person name="Ji Y."/>
            <person name="Li M."/>
            <person name="Yan X."/>
            <person name="He Y."/>
            <person name="Liu Y."/>
            <person name="Wang X."/>
            <person name="Xiang C."/>
            <person name="Varshney R.K."/>
            <person name="Ding H."/>
            <person name="Gao S."/>
            <person name="Zong X."/>
        </authorList>
    </citation>
    <scope>NUCLEOTIDE SEQUENCE [LARGE SCALE GENOMIC DNA]</scope>
    <source>
        <strain evidence="5 6">cv. Zhongwan 6</strain>
    </source>
</reference>